<dbReference type="AlphaFoldDB" id="A0A7I9YGW3"/>
<dbReference type="GO" id="GO:0006281">
    <property type="term" value="P:DNA repair"/>
    <property type="evidence" value="ECO:0007669"/>
    <property type="project" value="InterPro"/>
</dbReference>
<dbReference type="Pfam" id="PF05866">
    <property type="entry name" value="RusA"/>
    <property type="match status" value="1"/>
</dbReference>
<sequence>MISFFVPGKPAPQGSKRHVGRGILIESSKEAGPWRERIALAAFAAMAGRPIFTGAIDVTLNFVLPRPKSTPKTRTPAATKRPDLDKLERACLDALTNVVFGDDSQVISLTGYKRIAQIGETAGVHIQIEADA</sequence>
<protein>
    <submittedName>
        <fullName evidence="1">Uncharacterized protein</fullName>
    </submittedName>
</protein>
<organism evidence="1 2">
    <name type="scientific">Mycolicibacter algericus</name>
    <name type="common">Mycobacterium algericum</name>
    <dbReference type="NCBI Taxonomy" id="1288388"/>
    <lineage>
        <taxon>Bacteria</taxon>
        <taxon>Bacillati</taxon>
        <taxon>Actinomycetota</taxon>
        <taxon>Actinomycetes</taxon>
        <taxon>Mycobacteriales</taxon>
        <taxon>Mycobacteriaceae</taxon>
        <taxon>Mycolicibacter</taxon>
    </lineage>
</organism>
<dbReference type="SUPFAM" id="SSF103084">
    <property type="entry name" value="Holliday junction resolvase RusA"/>
    <property type="match status" value="1"/>
</dbReference>
<proteinExistence type="predicted"/>
<comment type="caution">
    <text evidence="1">The sequence shown here is derived from an EMBL/GenBank/DDBJ whole genome shotgun (WGS) entry which is preliminary data.</text>
</comment>
<dbReference type="Gene3D" id="3.30.1330.70">
    <property type="entry name" value="Holliday junction resolvase RusA"/>
    <property type="match status" value="1"/>
</dbReference>
<dbReference type="RefSeq" id="WP_083037675.1">
    <property type="nucleotide sequence ID" value="NZ_BLKY01000001.1"/>
</dbReference>
<accession>A0A7I9YGW3</accession>
<dbReference type="Proteomes" id="UP000465305">
    <property type="component" value="Unassembled WGS sequence"/>
</dbReference>
<evidence type="ECO:0000313" key="2">
    <source>
        <dbReference type="Proteomes" id="UP000465305"/>
    </source>
</evidence>
<dbReference type="EMBL" id="BLKY01000001">
    <property type="protein sequence ID" value="GFG87907.1"/>
    <property type="molecule type" value="Genomic_DNA"/>
</dbReference>
<reference evidence="1 2" key="1">
    <citation type="journal article" date="2019" name="Emerg. Microbes Infect.">
        <title>Comprehensive subspecies identification of 175 nontuberculous mycobacteria species based on 7547 genomic profiles.</title>
        <authorList>
            <person name="Matsumoto Y."/>
            <person name="Kinjo T."/>
            <person name="Motooka D."/>
            <person name="Nabeya D."/>
            <person name="Jung N."/>
            <person name="Uechi K."/>
            <person name="Horii T."/>
            <person name="Iida T."/>
            <person name="Fujita J."/>
            <person name="Nakamura S."/>
        </authorList>
    </citation>
    <scope>NUCLEOTIDE SEQUENCE [LARGE SCALE GENOMIC DNA]</scope>
    <source>
        <strain evidence="1 2">JCM 30723</strain>
    </source>
</reference>
<dbReference type="InterPro" id="IPR036614">
    <property type="entry name" value="RusA-like_sf"/>
</dbReference>
<dbReference type="GO" id="GO:0000287">
    <property type="term" value="F:magnesium ion binding"/>
    <property type="evidence" value="ECO:0007669"/>
    <property type="project" value="InterPro"/>
</dbReference>
<dbReference type="GO" id="GO:0006310">
    <property type="term" value="P:DNA recombination"/>
    <property type="evidence" value="ECO:0007669"/>
    <property type="project" value="InterPro"/>
</dbReference>
<dbReference type="InterPro" id="IPR008822">
    <property type="entry name" value="Endonuclease_RusA-like"/>
</dbReference>
<gene>
    <name evidence="1" type="ORF">MALGJ_45830</name>
</gene>
<name>A0A7I9YGW3_MYCAL</name>
<evidence type="ECO:0000313" key="1">
    <source>
        <dbReference type="EMBL" id="GFG87907.1"/>
    </source>
</evidence>